<dbReference type="STRING" id="48003.BLA55_03425"/>
<keyword evidence="1" id="KW-1133">Transmembrane helix</keyword>
<evidence type="ECO:0000256" key="1">
    <source>
        <dbReference type="SAM" id="Phobius"/>
    </source>
</evidence>
<evidence type="ECO:0000313" key="2">
    <source>
        <dbReference type="EMBL" id="APJ38685.1"/>
    </source>
</evidence>
<keyword evidence="1" id="KW-0472">Membrane</keyword>
<dbReference type="EMBL" id="CP017813">
    <property type="protein sequence ID" value="APJ38685.1"/>
    <property type="molecule type" value="Genomic_DNA"/>
</dbReference>
<reference evidence="3" key="1">
    <citation type="submission" date="2016-10" db="EMBL/GenBank/DDBJ databases">
        <authorList>
            <person name="Beylefeld A."/>
            <person name="Abolnik C."/>
        </authorList>
    </citation>
    <scope>NUCLEOTIDE SEQUENCE [LARGE SCALE GENOMIC DNA]</scope>
    <source>
        <strain evidence="3">B359_6</strain>
    </source>
</reference>
<dbReference type="AlphaFoldDB" id="A0A1L4FST9"/>
<sequence>MDTLIHKLANTSEMDYEGSNIKRGLTTFKEYFNGLFKDVSSTVQTFGSLTLTIIATIFAGYFIFKLIKTFKNRNLASDSSKNIQKSFLINGIGLILCLIAVPAFIYWFTLIGS</sequence>
<keyword evidence="1" id="KW-0812">Transmembrane</keyword>
<feature type="transmembrane region" description="Helical" evidence="1">
    <location>
        <begin position="46"/>
        <end position="67"/>
    </location>
</feature>
<name>A0A1L4FST9_9BACT</name>
<dbReference type="Proteomes" id="UP000184322">
    <property type="component" value="Chromosome"/>
</dbReference>
<accession>A0A1L4FST9</accession>
<keyword evidence="3" id="KW-1185">Reference proteome</keyword>
<gene>
    <name evidence="2" type="ORF">BLA55_03425</name>
</gene>
<evidence type="ECO:0000313" key="3">
    <source>
        <dbReference type="Proteomes" id="UP000184322"/>
    </source>
</evidence>
<dbReference type="KEGG" id="mpul:BLA55_03425"/>
<proteinExistence type="predicted"/>
<feature type="transmembrane region" description="Helical" evidence="1">
    <location>
        <begin position="87"/>
        <end position="108"/>
    </location>
</feature>
<dbReference type="RefSeq" id="WP_073372690.1">
    <property type="nucleotide sequence ID" value="NZ_CP017813.1"/>
</dbReference>
<organism evidence="2 3">
    <name type="scientific">Mycoplasmopsis pullorum</name>
    <dbReference type="NCBI Taxonomy" id="48003"/>
    <lineage>
        <taxon>Bacteria</taxon>
        <taxon>Bacillati</taxon>
        <taxon>Mycoplasmatota</taxon>
        <taxon>Mycoplasmoidales</taxon>
        <taxon>Metamycoplasmataceae</taxon>
        <taxon>Mycoplasmopsis</taxon>
    </lineage>
</organism>
<protein>
    <submittedName>
        <fullName evidence="2">Uncharacterized protein</fullName>
    </submittedName>
</protein>